<dbReference type="STRING" id="27342.A0A0H2RBB9"/>
<keyword evidence="2" id="KW-1185">Reference proteome</keyword>
<gene>
    <name evidence="1" type="ORF">SCHPADRAFT_598035</name>
</gene>
<dbReference type="AlphaFoldDB" id="A0A0H2RBB9"/>
<name>A0A0H2RBB9_9AGAM</name>
<reference evidence="1 2" key="1">
    <citation type="submission" date="2015-04" db="EMBL/GenBank/DDBJ databases">
        <title>Complete genome sequence of Schizopora paradoxa KUC8140, a cosmopolitan wood degrader in East Asia.</title>
        <authorList>
            <consortium name="DOE Joint Genome Institute"/>
            <person name="Min B."/>
            <person name="Park H."/>
            <person name="Jang Y."/>
            <person name="Kim J.-J."/>
            <person name="Kim K.H."/>
            <person name="Pangilinan J."/>
            <person name="Lipzen A."/>
            <person name="Riley R."/>
            <person name="Grigoriev I.V."/>
            <person name="Spatafora J.W."/>
            <person name="Choi I.-G."/>
        </authorList>
    </citation>
    <scope>NUCLEOTIDE SEQUENCE [LARGE SCALE GENOMIC DNA]</scope>
    <source>
        <strain evidence="1 2">KUC8140</strain>
    </source>
</reference>
<dbReference type="EMBL" id="KQ086080">
    <property type="protein sequence ID" value="KLO08712.1"/>
    <property type="molecule type" value="Genomic_DNA"/>
</dbReference>
<accession>A0A0H2RBB9</accession>
<dbReference type="InParanoid" id="A0A0H2RBB9"/>
<evidence type="ECO:0000313" key="1">
    <source>
        <dbReference type="EMBL" id="KLO08712.1"/>
    </source>
</evidence>
<sequence length="243" mass="27362">MYALTKWLPLAPNLQELEVTMSFDRFDAYTAGPNDRIWKAAARGTTETPHFVLPTLRTLSAWAALIRNFTCPALERYVMEKFTRHDKYLTDYLEFVKRSGAPPSFRTLEIRSSENSPVLGYFLSTITNLLITSPDKSIFTVFSERSQGDGVLGFVILPALEYLEITNCRDDCLPHLSSLVTSRWDICIAHRTLKSLKLIQCFASSPVPELLLSPPTGGIDLTQVGDNWREIARCVNEGLLLSI</sequence>
<dbReference type="Proteomes" id="UP000053477">
    <property type="component" value="Unassembled WGS sequence"/>
</dbReference>
<dbReference type="OrthoDB" id="3056337at2759"/>
<organism evidence="1 2">
    <name type="scientific">Schizopora paradoxa</name>
    <dbReference type="NCBI Taxonomy" id="27342"/>
    <lineage>
        <taxon>Eukaryota</taxon>
        <taxon>Fungi</taxon>
        <taxon>Dikarya</taxon>
        <taxon>Basidiomycota</taxon>
        <taxon>Agaricomycotina</taxon>
        <taxon>Agaricomycetes</taxon>
        <taxon>Hymenochaetales</taxon>
        <taxon>Schizoporaceae</taxon>
        <taxon>Schizopora</taxon>
    </lineage>
</organism>
<evidence type="ECO:0000313" key="2">
    <source>
        <dbReference type="Proteomes" id="UP000053477"/>
    </source>
</evidence>
<evidence type="ECO:0008006" key="3">
    <source>
        <dbReference type="Google" id="ProtNLM"/>
    </source>
</evidence>
<protein>
    <recommendedName>
        <fullName evidence="3">F-box domain-containing protein</fullName>
    </recommendedName>
</protein>
<proteinExistence type="predicted"/>